<keyword evidence="1" id="KW-1133">Transmembrane helix</keyword>
<keyword evidence="1" id="KW-0812">Transmembrane</keyword>
<organism evidence="2 3">
    <name type="scientific">Candidatus Pedobacter colombiensis</name>
    <dbReference type="NCBI Taxonomy" id="3121371"/>
    <lineage>
        <taxon>Bacteria</taxon>
        <taxon>Pseudomonadati</taxon>
        <taxon>Bacteroidota</taxon>
        <taxon>Sphingobacteriia</taxon>
        <taxon>Sphingobacteriales</taxon>
        <taxon>Sphingobacteriaceae</taxon>
        <taxon>Pedobacter</taxon>
    </lineage>
</organism>
<name>A0AAJ5WCA2_9SPHI</name>
<gene>
    <name evidence="2" type="ORF">P0Y49_10930</name>
</gene>
<proteinExistence type="predicted"/>
<protein>
    <submittedName>
        <fullName evidence="2">Uncharacterized protein</fullName>
    </submittedName>
</protein>
<accession>A0AAJ5WCA2</accession>
<dbReference type="AlphaFoldDB" id="A0AAJ5WCA2"/>
<evidence type="ECO:0000313" key="3">
    <source>
        <dbReference type="Proteomes" id="UP001214530"/>
    </source>
</evidence>
<keyword evidence="1" id="KW-0472">Membrane</keyword>
<dbReference type="EMBL" id="CP119313">
    <property type="protein sequence ID" value="WEK21650.1"/>
    <property type="molecule type" value="Genomic_DNA"/>
</dbReference>
<dbReference type="Proteomes" id="UP001214530">
    <property type="component" value="Chromosome"/>
</dbReference>
<evidence type="ECO:0000313" key="2">
    <source>
        <dbReference type="EMBL" id="WEK21650.1"/>
    </source>
</evidence>
<sequence>MKKDKGLSLNHKIILFILTFGAWYIHYLWKLKSKEKDRVIQLIPAIRTAINELNNALSFEKYFSNYIQQRLKNVQLSTV</sequence>
<reference evidence="2" key="1">
    <citation type="submission" date="2023-03" db="EMBL/GenBank/DDBJ databases">
        <title>Andean soil-derived lignocellulolytic bacterial consortium as a source of novel taxa and putative plastic-active enzymes.</title>
        <authorList>
            <person name="Diaz-Garcia L."/>
            <person name="Chuvochina M."/>
            <person name="Feuerriegel G."/>
            <person name="Bunk B."/>
            <person name="Sproer C."/>
            <person name="Streit W.R."/>
            <person name="Rodriguez L.M."/>
            <person name="Overmann J."/>
            <person name="Jimenez D.J."/>
        </authorList>
    </citation>
    <scope>NUCLEOTIDE SEQUENCE</scope>
    <source>
        <strain evidence="2">MAG 3858</strain>
    </source>
</reference>
<evidence type="ECO:0000256" key="1">
    <source>
        <dbReference type="SAM" id="Phobius"/>
    </source>
</evidence>
<feature type="transmembrane region" description="Helical" evidence="1">
    <location>
        <begin position="12"/>
        <end position="29"/>
    </location>
</feature>